<dbReference type="STRING" id="1798482.A2763_04695"/>
<comment type="caution">
    <text evidence="1">The sequence shown here is derived from an EMBL/GenBank/DDBJ whole genome shotgun (WGS) entry which is preliminary data.</text>
</comment>
<evidence type="ECO:0000313" key="1">
    <source>
        <dbReference type="EMBL" id="OGG50247.1"/>
    </source>
</evidence>
<protein>
    <submittedName>
        <fullName evidence="1">Uncharacterized protein</fullName>
    </submittedName>
</protein>
<dbReference type="AlphaFoldDB" id="A0A1F6CMG6"/>
<reference evidence="1 2" key="1">
    <citation type="journal article" date="2016" name="Nat. Commun.">
        <title>Thousands of microbial genomes shed light on interconnected biogeochemical processes in an aquifer system.</title>
        <authorList>
            <person name="Anantharaman K."/>
            <person name="Brown C.T."/>
            <person name="Hug L.A."/>
            <person name="Sharon I."/>
            <person name="Castelle C.J."/>
            <person name="Probst A.J."/>
            <person name="Thomas B.C."/>
            <person name="Singh A."/>
            <person name="Wilkins M.J."/>
            <person name="Karaoz U."/>
            <person name="Brodie E.L."/>
            <person name="Williams K.H."/>
            <person name="Hubbard S.S."/>
            <person name="Banfield J.F."/>
        </authorList>
    </citation>
    <scope>NUCLEOTIDE SEQUENCE [LARGE SCALE GENOMIC DNA]</scope>
</reference>
<proteinExistence type="predicted"/>
<dbReference type="Proteomes" id="UP000178370">
    <property type="component" value="Unassembled WGS sequence"/>
</dbReference>
<gene>
    <name evidence="1" type="ORF">A2763_04695</name>
</gene>
<sequence>MYKNWNAICECEDPVLRLLLSVSQNPAILAGLQHGFPEYFTQEKQAEPRAPLSAVRHAITHNTSAELTMAGVLDEKFGIPAWWFADESHEGQIGPVPGEWVVLGEADIMGDIAHVMYANEDCIVIESSSESYCTIAPAKFFDLNA</sequence>
<evidence type="ECO:0000313" key="2">
    <source>
        <dbReference type="Proteomes" id="UP000178370"/>
    </source>
</evidence>
<accession>A0A1F6CMG6</accession>
<organism evidence="1 2">
    <name type="scientific">Candidatus Kaiserbacteria bacterium RIFCSPHIGHO2_01_FULL_54_36</name>
    <dbReference type="NCBI Taxonomy" id="1798482"/>
    <lineage>
        <taxon>Bacteria</taxon>
        <taxon>Candidatus Kaiseribacteriota</taxon>
    </lineage>
</organism>
<name>A0A1F6CMG6_9BACT</name>
<dbReference type="EMBL" id="MFKV01000016">
    <property type="protein sequence ID" value="OGG50247.1"/>
    <property type="molecule type" value="Genomic_DNA"/>
</dbReference>